<dbReference type="PROSITE" id="PS51257">
    <property type="entry name" value="PROKAR_LIPOPROTEIN"/>
    <property type="match status" value="1"/>
</dbReference>
<reference evidence="6" key="1">
    <citation type="submission" date="2015-07" db="EMBL/GenBank/DDBJ databases">
        <title>Fjat-10053 dsm26.</title>
        <authorList>
            <person name="Liu B."/>
            <person name="Wang J."/>
            <person name="Zhu Y."/>
            <person name="Liu G."/>
            <person name="Chen Q."/>
            <person name="Chen Z."/>
            <person name="Lan J."/>
            <person name="Che J."/>
            <person name="Ge C."/>
            <person name="Shi H."/>
            <person name="Pan Z."/>
            <person name="Liu X."/>
        </authorList>
    </citation>
    <scope>NUCLEOTIDE SEQUENCE [LARGE SCALE GENOMIC DNA]</scope>
    <source>
        <strain evidence="6">DSM 26</strain>
    </source>
</reference>
<dbReference type="GeneID" id="66871038"/>
<dbReference type="Gene3D" id="2.60.40.1240">
    <property type="match status" value="1"/>
</dbReference>
<evidence type="ECO:0000256" key="2">
    <source>
        <dbReference type="SAM" id="MobiDB-lite"/>
    </source>
</evidence>
<evidence type="ECO:0000313" key="6">
    <source>
        <dbReference type="Proteomes" id="UP000036780"/>
    </source>
</evidence>
<feature type="domain" description="DUF5067" evidence="4">
    <location>
        <begin position="44"/>
        <end position="174"/>
    </location>
</feature>
<dbReference type="OrthoDB" id="2190227at2"/>
<dbReference type="Pfam" id="PF16729">
    <property type="entry name" value="DUF5067"/>
    <property type="match status" value="1"/>
</dbReference>
<feature type="region of interest" description="Disordered" evidence="2">
    <location>
        <begin position="22"/>
        <end position="55"/>
    </location>
</feature>
<evidence type="ECO:0000256" key="3">
    <source>
        <dbReference type="SAM" id="SignalP"/>
    </source>
</evidence>
<feature type="chain" id="PRO_5038925982" description="DUF5067 domain-containing protein" evidence="3">
    <location>
        <begin position="21"/>
        <end position="191"/>
    </location>
</feature>
<evidence type="ECO:0000313" key="5">
    <source>
        <dbReference type="EMBL" id="KNE20951.1"/>
    </source>
</evidence>
<proteinExistence type="predicted"/>
<dbReference type="InterPro" id="IPR031989">
    <property type="entry name" value="DUF5067"/>
</dbReference>
<gene>
    <name evidence="5" type="ORF">AFK71_15745</name>
</gene>
<sequence length="191" mass="21103">MKKYLFVLFAVMLVVLSACGGSTESKDTEKGESKESADAASEESKDKAETNENEDVYFKDNEAKIEDLKIKITETKVIPAGEPGNEDGEKPVFAIWYEVTNFTDKEIDPSTAWIAVFTAVQDNDPNAVNELELGSLPDENHLDTQLEKIKKDGTVENSVAYELDDLETPVTLVASQGAMGEELGRQEYEIK</sequence>
<accession>A0A0L0QQW7</accession>
<organism evidence="5 6">
    <name type="scientific">Virgibacillus pantothenticus</name>
    <dbReference type="NCBI Taxonomy" id="1473"/>
    <lineage>
        <taxon>Bacteria</taxon>
        <taxon>Bacillati</taxon>
        <taxon>Bacillota</taxon>
        <taxon>Bacilli</taxon>
        <taxon>Bacillales</taxon>
        <taxon>Bacillaceae</taxon>
        <taxon>Virgibacillus</taxon>
    </lineage>
</organism>
<dbReference type="PATRIC" id="fig|1473.5.peg.1823"/>
<name>A0A0L0QQW7_VIRPA</name>
<protein>
    <recommendedName>
        <fullName evidence="4">DUF5067 domain-containing protein</fullName>
    </recommendedName>
</protein>
<dbReference type="EMBL" id="LGTO01000007">
    <property type="protein sequence ID" value="KNE20951.1"/>
    <property type="molecule type" value="Genomic_DNA"/>
</dbReference>
<dbReference type="Proteomes" id="UP000036780">
    <property type="component" value="Unassembled WGS sequence"/>
</dbReference>
<dbReference type="AlphaFoldDB" id="A0A0L0QQW7"/>
<feature type="compositionally biased region" description="Basic and acidic residues" evidence="2">
    <location>
        <begin position="24"/>
        <end position="55"/>
    </location>
</feature>
<evidence type="ECO:0000259" key="4">
    <source>
        <dbReference type="Pfam" id="PF16729"/>
    </source>
</evidence>
<dbReference type="RefSeq" id="WP_050352429.1">
    <property type="nucleotide sequence ID" value="NZ_CP073011.1"/>
</dbReference>
<keyword evidence="1 3" id="KW-0732">Signal</keyword>
<comment type="caution">
    <text evidence="5">The sequence shown here is derived from an EMBL/GenBank/DDBJ whole genome shotgun (WGS) entry which is preliminary data.</text>
</comment>
<feature type="signal peptide" evidence="3">
    <location>
        <begin position="1"/>
        <end position="20"/>
    </location>
</feature>
<keyword evidence="6" id="KW-1185">Reference proteome</keyword>
<evidence type="ECO:0000256" key="1">
    <source>
        <dbReference type="ARBA" id="ARBA00022729"/>
    </source>
</evidence>
<dbReference type="InterPro" id="IPR029050">
    <property type="entry name" value="Immunoprotect_excell_Ig-like"/>
</dbReference>